<evidence type="ECO:0000313" key="13">
    <source>
        <dbReference type="Proteomes" id="UP000050792"/>
    </source>
</evidence>
<dbReference type="PANTHER" id="PTHR13460">
    <property type="match status" value="1"/>
</dbReference>
<reference evidence="14" key="2">
    <citation type="submission" date="2023-11" db="UniProtKB">
        <authorList>
            <consortium name="WormBaseParasite"/>
        </authorList>
    </citation>
    <scope>IDENTIFICATION</scope>
</reference>
<dbReference type="WBParaSite" id="SRDH1_35310.5">
    <property type="protein sequence ID" value="SRDH1_35310.5"/>
    <property type="gene ID" value="SRDH1_35310"/>
</dbReference>
<evidence type="ECO:0000256" key="10">
    <source>
        <dbReference type="SAM" id="MobiDB-lite"/>
    </source>
</evidence>
<accession>A0AA85F574</accession>
<sequence length="277" mass="31902">MTEVYWSMTLYLLTRSLIAWFVIKTRIWAVNCGGPKHIDSHGVEYKADFLDMGTASDYGRSFAINRVPSADHIIYQTERYHNEDFSYPIPITSDGEYILTLKFSEVWFTERYQKVFNVHIQNSLPLVQNLDIFGQVGFATAFDLNVPLKIKDGVIYIRENTVTIDDDHFTVDFIKTQFDNPKINAIVVTKGSIEDVPQLPPLEKVETFDQQVLHPHKLSDSDDDEEEEEDSESMQQRPFRTPRAKDPYASIDYSYLILPIIVSVGAFLPILFCLCKL</sequence>
<keyword evidence="5" id="KW-0256">Endoplasmic reticulum</keyword>
<dbReference type="InterPro" id="IPR021720">
    <property type="entry name" value="Malectin_dom"/>
</dbReference>
<evidence type="ECO:0000256" key="8">
    <source>
        <dbReference type="ARBA" id="ARBA00023180"/>
    </source>
</evidence>
<dbReference type="PANTHER" id="PTHR13460:SF0">
    <property type="entry name" value="MALECTIN"/>
    <property type="match status" value="1"/>
</dbReference>
<evidence type="ECO:0000256" key="4">
    <source>
        <dbReference type="ARBA" id="ARBA00022729"/>
    </source>
</evidence>
<evidence type="ECO:0000256" key="7">
    <source>
        <dbReference type="ARBA" id="ARBA00023136"/>
    </source>
</evidence>
<evidence type="ECO:0000256" key="1">
    <source>
        <dbReference type="ARBA" id="ARBA00004115"/>
    </source>
</evidence>
<evidence type="ECO:0000313" key="14">
    <source>
        <dbReference type="WBParaSite" id="SRDH1_35310.5"/>
    </source>
</evidence>
<comment type="subcellular location">
    <subcellularLocation>
        <location evidence="1">Endoplasmic reticulum membrane</location>
        <topology evidence="1">Single-pass type I membrane protein</topology>
    </subcellularLocation>
</comment>
<protein>
    <submittedName>
        <fullName evidence="14">Malectin domain-containing protein</fullName>
    </submittedName>
</protein>
<keyword evidence="4" id="KW-0732">Signal</keyword>
<reference evidence="13" key="1">
    <citation type="submission" date="2022-06" db="EMBL/GenBank/DDBJ databases">
        <authorList>
            <person name="Berger JAMES D."/>
            <person name="Berger JAMES D."/>
        </authorList>
    </citation>
    <scope>NUCLEOTIDE SEQUENCE [LARGE SCALE GENOMIC DNA]</scope>
</reference>
<name>A0AA85F574_9TREM</name>
<proteinExistence type="inferred from homology"/>
<feature type="region of interest" description="Disordered" evidence="10">
    <location>
        <begin position="215"/>
        <end position="243"/>
    </location>
</feature>
<keyword evidence="9" id="KW-0119">Carbohydrate metabolism</keyword>
<evidence type="ECO:0000256" key="11">
    <source>
        <dbReference type="SAM" id="Phobius"/>
    </source>
</evidence>
<feature type="compositionally biased region" description="Acidic residues" evidence="10">
    <location>
        <begin position="221"/>
        <end position="232"/>
    </location>
</feature>
<dbReference type="GO" id="GO:0005789">
    <property type="term" value="C:endoplasmic reticulum membrane"/>
    <property type="evidence" value="ECO:0007669"/>
    <property type="project" value="UniProtKB-SubCell"/>
</dbReference>
<dbReference type="Gene3D" id="2.60.120.430">
    <property type="entry name" value="Galactose-binding lectin"/>
    <property type="match status" value="1"/>
</dbReference>
<keyword evidence="6 11" id="KW-1133">Transmembrane helix</keyword>
<feature type="domain" description="Malectin" evidence="12">
    <location>
        <begin position="27"/>
        <end position="186"/>
    </location>
</feature>
<dbReference type="Pfam" id="PF11721">
    <property type="entry name" value="Malectin"/>
    <property type="match status" value="1"/>
</dbReference>
<keyword evidence="7 11" id="KW-0472">Membrane</keyword>
<keyword evidence="8" id="KW-0325">Glycoprotein</keyword>
<dbReference type="InterPro" id="IPR039155">
    <property type="entry name" value="MLEC"/>
</dbReference>
<evidence type="ECO:0000256" key="3">
    <source>
        <dbReference type="ARBA" id="ARBA00022692"/>
    </source>
</evidence>
<dbReference type="Proteomes" id="UP000050792">
    <property type="component" value="Unassembled WGS sequence"/>
</dbReference>
<comment type="similarity">
    <text evidence="2">Belongs to the malectin family.</text>
</comment>
<evidence type="ECO:0000256" key="2">
    <source>
        <dbReference type="ARBA" id="ARBA00009141"/>
    </source>
</evidence>
<evidence type="ECO:0000259" key="12">
    <source>
        <dbReference type="Pfam" id="PF11721"/>
    </source>
</evidence>
<dbReference type="AlphaFoldDB" id="A0AA85F574"/>
<feature type="transmembrane region" description="Helical" evidence="11">
    <location>
        <begin position="253"/>
        <end position="275"/>
    </location>
</feature>
<evidence type="ECO:0000256" key="5">
    <source>
        <dbReference type="ARBA" id="ARBA00022824"/>
    </source>
</evidence>
<organism evidence="13 14">
    <name type="scientific">Schistosoma rodhaini</name>
    <dbReference type="NCBI Taxonomy" id="6188"/>
    <lineage>
        <taxon>Eukaryota</taxon>
        <taxon>Metazoa</taxon>
        <taxon>Spiralia</taxon>
        <taxon>Lophotrochozoa</taxon>
        <taxon>Platyhelminthes</taxon>
        <taxon>Trematoda</taxon>
        <taxon>Digenea</taxon>
        <taxon>Strigeidida</taxon>
        <taxon>Schistosomatoidea</taxon>
        <taxon>Schistosomatidae</taxon>
        <taxon>Schistosoma</taxon>
    </lineage>
</organism>
<evidence type="ECO:0000256" key="9">
    <source>
        <dbReference type="ARBA" id="ARBA00023277"/>
    </source>
</evidence>
<keyword evidence="3 11" id="KW-0812">Transmembrane</keyword>
<dbReference type="GO" id="GO:0030246">
    <property type="term" value="F:carbohydrate binding"/>
    <property type="evidence" value="ECO:0007669"/>
    <property type="project" value="InterPro"/>
</dbReference>
<evidence type="ECO:0000256" key="6">
    <source>
        <dbReference type="ARBA" id="ARBA00022989"/>
    </source>
</evidence>
<keyword evidence="13" id="KW-1185">Reference proteome</keyword>